<sequence length="168" mass="19143">MNFLELAKERYSVRMFSDRPIEEEKLNLILEAARVAPTACNNQPQRIYVIQSPEAREKVKKCTRYSFDAPCILLVCYNEEESWYGVDNKLGCIDATIIGTHMMMEATELGIGSVWVGSFKADIVKTEFNLPQHIIPVALFPIGYPSEKARPAAQHTKRKELKETVSYL</sequence>
<dbReference type="EMBL" id="AP028055">
    <property type="protein sequence ID" value="BEG99071.1"/>
    <property type="molecule type" value="Genomic_DNA"/>
</dbReference>
<keyword evidence="4" id="KW-0288">FMN</keyword>
<feature type="domain" description="Nitroreductase" evidence="6">
    <location>
        <begin position="8"/>
        <end position="61"/>
    </location>
</feature>
<organism evidence="7 8">
    <name type="scientific">Bacteroides sedimenti</name>
    <dbReference type="NCBI Taxonomy" id="2136147"/>
    <lineage>
        <taxon>Bacteria</taxon>
        <taxon>Pseudomonadati</taxon>
        <taxon>Bacteroidota</taxon>
        <taxon>Bacteroidia</taxon>
        <taxon>Bacteroidales</taxon>
        <taxon>Bacteroidaceae</taxon>
        <taxon>Bacteroides</taxon>
    </lineage>
</organism>
<evidence type="ECO:0000256" key="2">
    <source>
        <dbReference type="ARBA" id="ARBA00007118"/>
    </source>
</evidence>
<keyword evidence="5" id="KW-0560">Oxidoreductase</keyword>
<evidence type="ECO:0000256" key="1">
    <source>
        <dbReference type="ARBA" id="ARBA00001917"/>
    </source>
</evidence>
<comment type="similarity">
    <text evidence="2">Belongs to the nitroreductase family.</text>
</comment>
<dbReference type="Pfam" id="PF00881">
    <property type="entry name" value="Nitroreductase"/>
    <property type="match status" value="2"/>
</dbReference>
<evidence type="ECO:0000256" key="3">
    <source>
        <dbReference type="ARBA" id="ARBA00022630"/>
    </source>
</evidence>
<gene>
    <name evidence="7" type="ORF">BSYN_13360</name>
</gene>
<accession>A0ABM8IGJ3</accession>
<evidence type="ECO:0000313" key="8">
    <source>
        <dbReference type="Proteomes" id="UP001496674"/>
    </source>
</evidence>
<dbReference type="Gene3D" id="3.40.109.10">
    <property type="entry name" value="NADH Oxidase"/>
    <property type="match status" value="1"/>
</dbReference>
<name>A0ABM8IGJ3_9BACE</name>
<evidence type="ECO:0000256" key="4">
    <source>
        <dbReference type="ARBA" id="ARBA00022643"/>
    </source>
</evidence>
<feature type="domain" description="Nitroreductase" evidence="6">
    <location>
        <begin position="67"/>
        <end position="144"/>
    </location>
</feature>
<dbReference type="InterPro" id="IPR000415">
    <property type="entry name" value="Nitroreductase-like"/>
</dbReference>
<dbReference type="PANTHER" id="PTHR43673:SF2">
    <property type="entry name" value="NITROREDUCTASE"/>
    <property type="match status" value="1"/>
</dbReference>
<protein>
    <submittedName>
        <fullName evidence="7">Nitroreductase</fullName>
    </submittedName>
</protein>
<dbReference type="PANTHER" id="PTHR43673">
    <property type="entry name" value="NAD(P)H NITROREDUCTASE YDGI-RELATED"/>
    <property type="match status" value="1"/>
</dbReference>
<dbReference type="RefSeq" id="WP_353334273.1">
    <property type="nucleotide sequence ID" value="NZ_AP028055.1"/>
</dbReference>
<keyword evidence="3" id="KW-0285">Flavoprotein</keyword>
<evidence type="ECO:0000256" key="5">
    <source>
        <dbReference type="ARBA" id="ARBA00023002"/>
    </source>
</evidence>
<dbReference type="InterPro" id="IPR029479">
    <property type="entry name" value="Nitroreductase"/>
</dbReference>
<proteinExistence type="inferred from homology"/>
<dbReference type="Proteomes" id="UP001496674">
    <property type="component" value="Chromosome"/>
</dbReference>
<keyword evidence="8" id="KW-1185">Reference proteome</keyword>
<evidence type="ECO:0000259" key="6">
    <source>
        <dbReference type="Pfam" id="PF00881"/>
    </source>
</evidence>
<dbReference type="CDD" id="cd20609">
    <property type="entry name" value="nitroreductase"/>
    <property type="match status" value="1"/>
</dbReference>
<comment type="cofactor">
    <cofactor evidence="1">
        <name>FMN</name>
        <dbReference type="ChEBI" id="CHEBI:58210"/>
    </cofactor>
</comment>
<reference evidence="7 8" key="1">
    <citation type="submission" date="2023-04" db="EMBL/GenBank/DDBJ databases">
        <title>Draft genome sequence of acteroides sedimenti strain YN3PY1.</title>
        <authorList>
            <person name="Yoshida N."/>
        </authorList>
    </citation>
    <scope>NUCLEOTIDE SEQUENCE [LARGE SCALE GENOMIC DNA]</scope>
    <source>
        <strain evidence="7 8">YN3PY1</strain>
    </source>
</reference>
<dbReference type="SUPFAM" id="SSF55469">
    <property type="entry name" value="FMN-dependent nitroreductase-like"/>
    <property type="match status" value="1"/>
</dbReference>
<evidence type="ECO:0000313" key="7">
    <source>
        <dbReference type="EMBL" id="BEG99071.1"/>
    </source>
</evidence>